<organism evidence="3 4">
    <name type="scientific">Catenulispora subtropica</name>
    <dbReference type="NCBI Taxonomy" id="450798"/>
    <lineage>
        <taxon>Bacteria</taxon>
        <taxon>Bacillati</taxon>
        <taxon>Actinomycetota</taxon>
        <taxon>Actinomycetes</taxon>
        <taxon>Catenulisporales</taxon>
        <taxon>Catenulisporaceae</taxon>
        <taxon>Catenulispora</taxon>
    </lineage>
</organism>
<keyword evidence="1" id="KW-0732">Signal</keyword>
<proteinExistence type="predicted"/>
<sequence length="136" mass="14947">MTNKLTDTVTHSGFKMKIDTRTMPYRPAASSPYQPTDDQPWLDIHLEVTNVGEAGRAFSMEDLEVRDAANESFVPSIVASYDIPKERNLSLVDLKAGEVETGEVIFAIPKDAKGLRLVFKGLLGDDTPQPVIDLGL</sequence>
<reference evidence="3 4" key="1">
    <citation type="journal article" date="2019" name="Int. J. Syst. Evol. Microbiol.">
        <title>The Global Catalogue of Microorganisms (GCM) 10K type strain sequencing project: providing services to taxonomists for standard genome sequencing and annotation.</title>
        <authorList>
            <consortium name="The Broad Institute Genomics Platform"/>
            <consortium name="The Broad Institute Genome Sequencing Center for Infectious Disease"/>
            <person name="Wu L."/>
            <person name="Ma J."/>
        </authorList>
    </citation>
    <scope>NUCLEOTIDE SEQUENCE [LARGE SCALE GENOMIC DNA]</scope>
    <source>
        <strain evidence="3 4">JCM 16013</strain>
    </source>
</reference>
<evidence type="ECO:0000313" key="4">
    <source>
        <dbReference type="Proteomes" id="UP001499854"/>
    </source>
</evidence>
<comment type="caution">
    <text evidence="3">The sequence shown here is derived from an EMBL/GenBank/DDBJ whole genome shotgun (WGS) entry which is preliminary data.</text>
</comment>
<accession>A0ABN2T3G8</accession>
<gene>
    <name evidence="3" type="ORF">GCM10009838_73960</name>
</gene>
<protein>
    <recommendedName>
        <fullName evidence="2">DUF4352 domain-containing protein</fullName>
    </recommendedName>
</protein>
<name>A0ABN2T3G8_9ACTN</name>
<evidence type="ECO:0000256" key="1">
    <source>
        <dbReference type="ARBA" id="ARBA00022729"/>
    </source>
</evidence>
<evidence type="ECO:0000259" key="2">
    <source>
        <dbReference type="Pfam" id="PF11611"/>
    </source>
</evidence>
<feature type="domain" description="DUF4352" evidence="2">
    <location>
        <begin position="8"/>
        <end position="124"/>
    </location>
</feature>
<dbReference type="EMBL" id="BAAAQM010000061">
    <property type="protein sequence ID" value="GAA1997894.1"/>
    <property type="molecule type" value="Genomic_DNA"/>
</dbReference>
<dbReference type="InterPro" id="IPR029050">
    <property type="entry name" value="Immunoprotect_excell_Ig-like"/>
</dbReference>
<dbReference type="Proteomes" id="UP001499854">
    <property type="component" value="Unassembled WGS sequence"/>
</dbReference>
<keyword evidence="4" id="KW-1185">Reference proteome</keyword>
<dbReference type="InterPro" id="IPR029051">
    <property type="entry name" value="DUF4352"/>
</dbReference>
<evidence type="ECO:0000313" key="3">
    <source>
        <dbReference type="EMBL" id="GAA1997894.1"/>
    </source>
</evidence>
<dbReference type="Gene3D" id="2.60.40.1240">
    <property type="match status" value="1"/>
</dbReference>
<dbReference type="Pfam" id="PF11611">
    <property type="entry name" value="DUF4352"/>
    <property type="match status" value="1"/>
</dbReference>